<dbReference type="Pfam" id="PF04991">
    <property type="entry name" value="LicD"/>
    <property type="match status" value="1"/>
</dbReference>
<sequence length="683" mass="81315">MSKRLLSTITNKPIVYINSWLQSTNFSFKSVPNPNNINYQKQQNVYFKSKLLLLIGLVFLGSNLLLSSLIFNISNYNEFVEITKNLDLYLNLNKKFFQSKEFLSHFKIPSTHSYSFINENVAHHEFNQNYSISAYLSHINNVYEHEQNPEDYLKTHKIDFHWGDWVDLAPATPFVKTYKDILHKMGNNESEVYQFVRKMCYDKLYDAKDPWLDQETYEQKLFVSEHLQDIGICSAIYKYYYATIPERVVLETDFKYFEMPVNQVRRKDPFGLDGLSRIYYNTKNEVSSKQVENFNPNDRDILVDQLQQTYYGKGFKPEDLNLKPTLTQPQEDFKKPDVPALLKTYQDISNPSREEEKYTNFLKYSVENVGKADKFYFIFPFIQIDSKAELHHYNFPWIKHIISHEERIQVIHHLIRSWFKYAEHAHIVSWFNYGNLIGWYFNAQNLPWDNDVDVQVSIQDQDKIGRFHNNTLVIENPKLGDHLFWIQTNPYYMQQKDNQFIDARYIDVKTGIYIDISALWESERAKPKDIKPKEGEIAFHCKHYNWFVFSDIFPLRRTIYEGAQAYMPNNIEGILKRFYGNKAINNWNIFDHNWQPDIGLWVPNQICEMDLVPKTEDRFDSNGELTLFGACNNTDLLEEWRNAKPTYEIHKKEHEAIKKGEDSSKFSEKDLDVFRVFKHEDYR</sequence>
<feature type="transmembrane region" description="Helical" evidence="1">
    <location>
        <begin position="51"/>
        <end position="71"/>
    </location>
</feature>
<dbReference type="GO" id="GO:0009100">
    <property type="term" value="P:glycoprotein metabolic process"/>
    <property type="evidence" value="ECO:0007669"/>
    <property type="project" value="UniProtKB-ARBA"/>
</dbReference>
<protein>
    <recommendedName>
        <fullName evidence="2">LicD/FKTN/FKRP nucleotidyltransferase domain-containing protein</fullName>
    </recommendedName>
</protein>
<accession>K0KW46</accession>
<dbReference type="HOGENOM" id="CLU_451986_0_0_1"/>
<keyword evidence="1" id="KW-0812">Transmembrane</keyword>
<name>K0KW46_WICCF</name>
<evidence type="ECO:0000313" key="3">
    <source>
        <dbReference type="EMBL" id="CCH46202.1"/>
    </source>
</evidence>
<keyword evidence="4" id="KW-1185">Reference proteome</keyword>
<evidence type="ECO:0000259" key="2">
    <source>
        <dbReference type="Pfam" id="PF04991"/>
    </source>
</evidence>
<proteinExistence type="predicted"/>
<dbReference type="InterPro" id="IPR007074">
    <property type="entry name" value="LicD/FKTN/FKRP_NTP_transf"/>
</dbReference>
<dbReference type="InParanoid" id="K0KW46"/>
<keyword evidence="1" id="KW-1133">Transmembrane helix</keyword>
<reference evidence="3 4" key="1">
    <citation type="journal article" date="2012" name="Eukaryot. Cell">
        <title>Draft genome sequence of Wickerhamomyces ciferrii NRRL Y-1031 F-60-10.</title>
        <authorList>
            <person name="Schneider J."/>
            <person name="Andrea H."/>
            <person name="Blom J."/>
            <person name="Jaenicke S."/>
            <person name="Ruckert C."/>
            <person name="Schorsch C."/>
            <person name="Szczepanowski R."/>
            <person name="Farwick M."/>
            <person name="Goesmann A."/>
            <person name="Puhler A."/>
            <person name="Schaffer S."/>
            <person name="Tauch A."/>
            <person name="Kohler T."/>
            <person name="Brinkrolf K."/>
        </authorList>
    </citation>
    <scope>NUCLEOTIDE SEQUENCE [LARGE SCALE GENOMIC DNA]</scope>
    <source>
        <strain evidence="4">ATCC 14091 / BCRC 22168 / CBS 111 / JCM 3599 / NBRC 0793 / NRRL Y-1031 F-60-10</strain>
    </source>
</reference>
<dbReference type="eggNOG" id="ENOG502SD1A">
    <property type="taxonomic scope" value="Eukaryota"/>
</dbReference>
<organism evidence="3 4">
    <name type="scientific">Wickerhamomyces ciferrii (strain ATCC 14091 / BCRC 22168 / CBS 111 / JCM 3599 / NBRC 0793 / NRRL Y-1031 F-60-10)</name>
    <name type="common">Yeast</name>
    <name type="synonym">Pichia ciferrii</name>
    <dbReference type="NCBI Taxonomy" id="1206466"/>
    <lineage>
        <taxon>Eukaryota</taxon>
        <taxon>Fungi</taxon>
        <taxon>Dikarya</taxon>
        <taxon>Ascomycota</taxon>
        <taxon>Saccharomycotina</taxon>
        <taxon>Saccharomycetes</taxon>
        <taxon>Phaffomycetales</taxon>
        <taxon>Wickerhamomycetaceae</taxon>
        <taxon>Wickerhamomyces</taxon>
    </lineage>
</organism>
<keyword evidence="1" id="KW-0472">Membrane</keyword>
<evidence type="ECO:0000313" key="4">
    <source>
        <dbReference type="Proteomes" id="UP000009328"/>
    </source>
</evidence>
<feature type="domain" description="LicD/FKTN/FKRP nucleotidyltransferase" evidence="2">
    <location>
        <begin position="424"/>
        <end position="529"/>
    </location>
</feature>
<dbReference type="PANTHER" id="PTHR43404">
    <property type="entry name" value="LIPOPOLYSACCHARIDE CHOLINEPHOSPHOTRANSFERASE LICD"/>
    <property type="match status" value="1"/>
</dbReference>
<evidence type="ECO:0000256" key="1">
    <source>
        <dbReference type="SAM" id="Phobius"/>
    </source>
</evidence>
<dbReference type="Proteomes" id="UP000009328">
    <property type="component" value="Unassembled WGS sequence"/>
</dbReference>
<gene>
    <name evidence="3" type="ORF">BN7_5793</name>
</gene>
<dbReference type="InterPro" id="IPR052942">
    <property type="entry name" value="LPS_cholinephosphotransferase"/>
</dbReference>
<dbReference type="EMBL" id="CAIF01000234">
    <property type="protein sequence ID" value="CCH46202.1"/>
    <property type="molecule type" value="Genomic_DNA"/>
</dbReference>
<dbReference type="PANTHER" id="PTHR43404:SF1">
    <property type="entry name" value="MNN4P"/>
    <property type="match status" value="1"/>
</dbReference>
<dbReference type="STRING" id="1206466.K0KW46"/>
<comment type="caution">
    <text evidence="3">The sequence shown here is derived from an EMBL/GenBank/DDBJ whole genome shotgun (WGS) entry which is preliminary data.</text>
</comment>
<dbReference type="AlphaFoldDB" id="K0KW46"/>